<evidence type="ECO:0000313" key="1">
    <source>
        <dbReference type="EMBL" id="CAA9332551.1"/>
    </source>
</evidence>
<evidence type="ECO:0008006" key="2">
    <source>
        <dbReference type="Google" id="ProtNLM"/>
    </source>
</evidence>
<dbReference type="Pfam" id="PF13376">
    <property type="entry name" value="OmdA"/>
    <property type="match status" value="1"/>
</dbReference>
<gene>
    <name evidence="1" type="ORF">AVDCRST_MAG48-3207</name>
</gene>
<sequence>MADAVERVHLETRAAWRDWLAEHHATASGVQLVSWRSGTGRPLVGYVESVCEALCFGWVDSVGRRLDDERTMQYFSPRKPRSGWARTNKARVEQLRADGLMTEAGERVIAEAVANGSWSLLDDVEDGVEPEDLRAALDASPQARRHWDGFPPSARKVMLQWLVQARTAGTRDKRLAAVVDGAAQGVRAYPTWRPGAGRPG</sequence>
<organism evidence="1">
    <name type="scientific">uncultured Friedmanniella sp</name>
    <dbReference type="NCBI Taxonomy" id="335381"/>
    <lineage>
        <taxon>Bacteria</taxon>
        <taxon>Bacillati</taxon>
        <taxon>Actinomycetota</taxon>
        <taxon>Actinomycetes</taxon>
        <taxon>Propionibacteriales</taxon>
        <taxon>Nocardioidaceae</taxon>
        <taxon>Friedmanniella</taxon>
        <taxon>environmental samples</taxon>
    </lineage>
</organism>
<dbReference type="AlphaFoldDB" id="A0A6J4LHM7"/>
<protein>
    <recommendedName>
        <fullName evidence="2">Periplasmic membrane protein</fullName>
    </recommendedName>
</protein>
<accession>A0A6J4LHM7</accession>
<proteinExistence type="predicted"/>
<dbReference type="EMBL" id="CADCTS010000453">
    <property type="protein sequence ID" value="CAA9332551.1"/>
    <property type="molecule type" value="Genomic_DNA"/>
</dbReference>
<name>A0A6J4LHM7_9ACTN</name>
<reference evidence="1" key="1">
    <citation type="submission" date="2020-02" db="EMBL/GenBank/DDBJ databases">
        <authorList>
            <person name="Meier V. D."/>
        </authorList>
    </citation>
    <scope>NUCLEOTIDE SEQUENCE</scope>
    <source>
        <strain evidence="1">AVDCRST_MAG48</strain>
    </source>
</reference>